<accession>A0A975YE89</accession>
<keyword evidence="3" id="KW-1185">Reference proteome</keyword>
<dbReference type="Proteomes" id="UP000693972">
    <property type="component" value="Unassembled WGS sequence"/>
</dbReference>
<name>A0A975YE89_9RHOB</name>
<dbReference type="AlphaFoldDB" id="A0A975YE89"/>
<dbReference type="EMBL" id="CP078073">
    <property type="protein sequence ID" value="QXL86108.1"/>
    <property type="molecule type" value="Genomic_DNA"/>
</dbReference>
<evidence type="ECO:0000313" key="2">
    <source>
        <dbReference type="EMBL" id="QXL86108.1"/>
    </source>
</evidence>
<dbReference type="RefSeq" id="WP_257893072.1">
    <property type="nucleotide sequence ID" value="NZ_JAIMBW010000001.1"/>
</dbReference>
<organism evidence="2">
    <name type="scientific">Gymnodinialimonas phycosphaerae</name>
    <dbReference type="NCBI Taxonomy" id="2841589"/>
    <lineage>
        <taxon>Bacteria</taxon>
        <taxon>Pseudomonadati</taxon>
        <taxon>Pseudomonadota</taxon>
        <taxon>Alphaproteobacteria</taxon>
        <taxon>Rhodobacterales</taxon>
        <taxon>Paracoccaceae</taxon>
        <taxon>Gymnodinialimonas</taxon>
    </lineage>
</organism>
<feature type="chain" id="PRO_5037034600" evidence="1">
    <location>
        <begin position="18"/>
        <end position="194"/>
    </location>
</feature>
<protein>
    <submittedName>
        <fullName evidence="2">Uncharacterized protein</fullName>
    </submittedName>
</protein>
<evidence type="ECO:0000256" key="1">
    <source>
        <dbReference type="SAM" id="SignalP"/>
    </source>
</evidence>
<proteinExistence type="predicted"/>
<reference evidence="2 3" key="1">
    <citation type="submission" date="2021-07" db="EMBL/GenBank/DDBJ databases">
        <title>Karlodiniumbacter phycospheric gen. nov., sp. nov., a phycosphere bacterium isolated from karlodinium veneficum.</title>
        <authorList>
            <person name="Peng Y."/>
            <person name="Jiang L."/>
            <person name="Lee J."/>
        </authorList>
    </citation>
    <scope>NUCLEOTIDE SEQUENCE</scope>
    <source>
        <strain evidence="2 3">N5</strain>
    </source>
</reference>
<dbReference type="EMBL" id="JAIMBW010000001">
    <property type="protein sequence ID" value="MBY4893379.1"/>
    <property type="molecule type" value="Genomic_DNA"/>
</dbReference>
<evidence type="ECO:0000313" key="3">
    <source>
        <dbReference type="Proteomes" id="UP000693972"/>
    </source>
</evidence>
<sequence length="194" mass="20360">MRPLLLAALLLPTPALADDCAGRLRTLLSTDLAANGPYTAMNTNRMAAAKQVYRQTFVSDRHFLVETISPPGQPDTLHYNGGAWNSDGAGSWTLAWQMDADEAAAGIEAQRQAAAQAVQSAICADPGDGTQTLTGTLGPTPHFGAEATVGYVIDGATDTVQQMTYDYVLNGLPVSAQYRISPAPGLSLPFPPGQ</sequence>
<feature type="signal peptide" evidence="1">
    <location>
        <begin position="1"/>
        <end position="17"/>
    </location>
</feature>
<keyword evidence="1" id="KW-0732">Signal</keyword>
<gene>
    <name evidence="2" type="ORF">KUL25_11450</name>
</gene>